<dbReference type="InterPro" id="IPR011882">
    <property type="entry name" value="PaaC"/>
</dbReference>
<dbReference type="PIRSF" id="PIRSF037834">
    <property type="entry name" value="PA_CoA_Oase3"/>
    <property type="match status" value="1"/>
</dbReference>
<dbReference type="PANTHER" id="PTHR30458">
    <property type="entry name" value="PHENYLACETIC ACID DEGRADATION PROTEIN PAA"/>
    <property type="match status" value="1"/>
</dbReference>
<dbReference type="Pfam" id="PF05138">
    <property type="entry name" value="PaaA_PaaC"/>
    <property type="match status" value="1"/>
</dbReference>
<protein>
    <submittedName>
        <fullName evidence="1">Phenylacetate-CoA oxygenase subunit PaaI</fullName>
    </submittedName>
</protein>
<evidence type="ECO:0000313" key="1">
    <source>
        <dbReference type="EMBL" id="RJN32830.1"/>
    </source>
</evidence>
<reference evidence="1 2" key="1">
    <citation type="submission" date="2018-09" db="EMBL/GenBank/DDBJ databases">
        <title>Nesterenkonia natronophila sp. nov., an alkaliphilic actinobacteriume isolated from a soda lake, and emended description of the genus Nesterenkonia.</title>
        <authorList>
            <person name="Menes R.J."/>
            <person name="Iriarte A."/>
        </authorList>
    </citation>
    <scope>NUCLEOTIDE SEQUENCE [LARGE SCALE GENOMIC DNA]</scope>
    <source>
        <strain evidence="1 2">M8</strain>
    </source>
</reference>
<dbReference type="Proteomes" id="UP000266615">
    <property type="component" value="Unassembled WGS sequence"/>
</dbReference>
<dbReference type="NCBIfam" id="TIGR02158">
    <property type="entry name" value="PA_CoA_Oxy3"/>
    <property type="match status" value="1"/>
</dbReference>
<dbReference type="InterPro" id="IPR009078">
    <property type="entry name" value="Ferritin-like_SF"/>
</dbReference>
<dbReference type="AlphaFoldDB" id="A0A3A4F8M4"/>
<keyword evidence="2" id="KW-1185">Reference proteome</keyword>
<accession>A0A3A4F8M4</accession>
<dbReference type="EMBL" id="QYZP01000001">
    <property type="protein sequence ID" value="RJN32830.1"/>
    <property type="molecule type" value="Genomic_DNA"/>
</dbReference>
<comment type="caution">
    <text evidence="1">The sequence shown here is derived from an EMBL/GenBank/DDBJ whole genome shotgun (WGS) entry which is preliminary data.</text>
</comment>
<gene>
    <name evidence="1" type="primary">paaI</name>
    <name evidence="1" type="ORF">D3250_03170</name>
</gene>
<name>A0A3A4F8M4_9MICC</name>
<dbReference type="OrthoDB" id="9789947at2"/>
<evidence type="ECO:0000313" key="2">
    <source>
        <dbReference type="Proteomes" id="UP000266615"/>
    </source>
</evidence>
<dbReference type="InterPro" id="IPR012347">
    <property type="entry name" value="Ferritin-like"/>
</dbReference>
<sequence length="281" mass="31002">MNSAADFTSQDSATRISVGDAITPEGLGASSTPAPEETARYALLLGDDCLILAQRLGHWISRAPELEEDIALGNIALDLLGHARFLLTYAGSAWGKSEDDLAYFRSEEEFRSCRLVEQENGDFAQTIARQLLFSFYTHELYQRLIHSADSTLSAIADKALKEVDYHQDHAAQWLLRLGGGTEESSRRMQNGLEAVWPYLEELFADVEPTAELSKNDIAVLPSSLRENVLTRLTAIIEQAGLRVPDAKGALGADRSGRFSEHRGFILAEMQVLARQHPGATW</sequence>
<dbReference type="SUPFAM" id="SSF47240">
    <property type="entry name" value="Ferritin-like"/>
    <property type="match status" value="1"/>
</dbReference>
<dbReference type="RefSeq" id="WP_119901874.1">
    <property type="nucleotide sequence ID" value="NZ_QYZP01000001.1"/>
</dbReference>
<organism evidence="1 2">
    <name type="scientific">Nesterenkonia natronophila</name>
    <dbReference type="NCBI Taxonomy" id="2174932"/>
    <lineage>
        <taxon>Bacteria</taxon>
        <taxon>Bacillati</taxon>
        <taxon>Actinomycetota</taxon>
        <taxon>Actinomycetes</taxon>
        <taxon>Micrococcales</taxon>
        <taxon>Micrococcaceae</taxon>
        <taxon>Nesterenkonia</taxon>
    </lineage>
</organism>
<dbReference type="GO" id="GO:0005829">
    <property type="term" value="C:cytosol"/>
    <property type="evidence" value="ECO:0007669"/>
    <property type="project" value="TreeGrafter"/>
</dbReference>
<dbReference type="InterPro" id="IPR007814">
    <property type="entry name" value="PaaA_PaaC"/>
</dbReference>
<dbReference type="InterPro" id="IPR052703">
    <property type="entry name" value="Aromatic_CoA_ox/epox"/>
</dbReference>
<dbReference type="Gene3D" id="1.20.1260.10">
    <property type="match status" value="1"/>
</dbReference>
<dbReference type="PANTHER" id="PTHR30458:SF0">
    <property type="entry name" value="1,2-PHENYLACETYL-COA EPOXIDASE, SUBUNIT C"/>
    <property type="match status" value="1"/>
</dbReference>
<dbReference type="GO" id="GO:0010124">
    <property type="term" value="P:phenylacetate catabolic process"/>
    <property type="evidence" value="ECO:0007669"/>
    <property type="project" value="InterPro"/>
</dbReference>
<proteinExistence type="predicted"/>